<gene>
    <name evidence="1" type="ORF">H257_04885</name>
</gene>
<proteinExistence type="predicted"/>
<dbReference type="AlphaFoldDB" id="W4GTG2"/>
<sequence length="140" mass="15716">MFLAAVTRLRFHHNKGSMFSGKIGVWPFVEQVVAQRNSRNRPKGTVLLVPQAVTAEVYRTMILDKVVPAIQAKMPQRVQVFHNNGQLVRELGFAGKQSSGEETNVAKLLHSNNLVHLDCFLELVTVPPHYLATKHNHVVD</sequence>
<dbReference type="RefSeq" id="XP_009827842.1">
    <property type="nucleotide sequence ID" value="XM_009829540.1"/>
</dbReference>
<dbReference type="PANTHER" id="PTHR47169:SF2">
    <property type="entry name" value="OS01G0541250 PROTEIN"/>
    <property type="match status" value="1"/>
</dbReference>
<evidence type="ECO:0000313" key="1">
    <source>
        <dbReference type="EMBL" id="ETV82173.1"/>
    </source>
</evidence>
<protein>
    <submittedName>
        <fullName evidence="1">Uncharacterized protein</fullName>
    </submittedName>
</protein>
<dbReference type="PANTHER" id="PTHR47169">
    <property type="entry name" value="OS01G0541250 PROTEIN"/>
    <property type="match status" value="1"/>
</dbReference>
<name>W4GTG2_APHAT</name>
<accession>W4GTG2</accession>
<dbReference type="GeneID" id="20806881"/>
<reference evidence="1" key="1">
    <citation type="submission" date="2013-12" db="EMBL/GenBank/DDBJ databases">
        <title>The Genome Sequence of Aphanomyces astaci APO3.</title>
        <authorList>
            <consortium name="The Broad Institute Genomics Platform"/>
            <person name="Russ C."/>
            <person name="Tyler B."/>
            <person name="van West P."/>
            <person name="Dieguez-Uribeondo J."/>
            <person name="Young S.K."/>
            <person name="Zeng Q."/>
            <person name="Gargeya S."/>
            <person name="Fitzgerald M."/>
            <person name="Abouelleil A."/>
            <person name="Alvarado L."/>
            <person name="Chapman S.B."/>
            <person name="Gainer-Dewar J."/>
            <person name="Goldberg J."/>
            <person name="Griggs A."/>
            <person name="Gujja S."/>
            <person name="Hansen M."/>
            <person name="Howarth C."/>
            <person name="Imamovic A."/>
            <person name="Ireland A."/>
            <person name="Larimer J."/>
            <person name="McCowan C."/>
            <person name="Murphy C."/>
            <person name="Pearson M."/>
            <person name="Poon T.W."/>
            <person name="Priest M."/>
            <person name="Roberts A."/>
            <person name="Saif S."/>
            <person name="Shea T."/>
            <person name="Sykes S."/>
            <person name="Wortman J."/>
            <person name="Nusbaum C."/>
            <person name="Birren B."/>
        </authorList>
    </citation>
    <scope>NUCLEOTIDE SEQUENCE [LARGE SCALE GENOMIC DNA]</scope>
    <source>
        <strain evidence="1">APO3</strain>
    </source>
</reference>
<dbReference type="EMBL" id="KI913122">
    <property type="protein sequence ID" value="ETV82173.1"/>
    <property type="molecule type" value="Genomic_DNA"/>
</dbReference>
<dbReference type="VEuPathDB" id="FungiDB:H257_04885"/>
<dbReference type="OrthoDB" id="168403at2759"/>
<organism evidence="1">
    <name type="scientific">Aphanomyces astaci</name>
    <name type="common">Crayfish plague agent</name>
    <dbReference type="NCBI Taxonomy" id="112090"/>
    <lineage>
        <taxon>Eukaryota</taxon>
        <taxon>Sar</taxon>
        <taxon>Stramenopiles</taxon>
        <taxon>Oomycota</taxon>
        <taxon>Saprolegniomycetes</taxon>
        <taxon>Saprolegniales</taxon>
        <taxon>Verrucalvaceae</taxon>
        <taxon>Aphanomyces</taxon>
    </lineage>
</organism>